<dbReference type="HAMAP" id="MF_00108">
    <property type="entry name" value="IspD"/>
    <property type="match status" value="1"/>
</dbReference>
<keyword evidence="2 4" id="KW-0548">Nucleotidyltransferase</keyword>
<comment type="similarity">
    <text evidence="4">Belongs to the IspD/TarI cytidylyltransferase family. IspD subfamily.</text>
</comment>
<evidence type="ECO:0000313" key="5">
    <source>
        <dbReference type="EMBL" id="SCJ64249.1"/>
    </source>
</evidence>
<sequence>MFRARRAKYETWAILVAAGSASRMQGIDKQLCDIGGLPCIGRSMLAFQQCRDITGIVVVIRQDLFSPVQAIAADLGVDKLRHIVAGGKSRQQSVAAGVACLPESCQYIAVHDGARPLVRPDCITEVLADAVTYGAATAAVPVKDTIKVSDDSGFIAATPDRSTLYSCQTPQIFAAGPYRQALAGAAGQGLDFTDDCQLLEHAGQKVYLSRGDYQNIKITTPEDIALAESFLD</sequence>
<dbReference type="InterPro" id="IPR034683">
    <property type="entry name" value="IspD/TarI"/>
</dbReference>
<keyword evidence="1 4" id="KW-0808">Transferase</keyword>
<dbReference type="SUPFAM" id="SSF53448">
    <property type="entry name" value="Nucleotide-diphospho-sugar transferases"/>
    <property type="match status" value="1"/>
</dbReference>
<dbReference type="InterPro" id="IPR050088">
    <property type="entry name" value="IspD/TarI_cytidylyltransf_bact"/>
</dbReference>
<feature type="site" description="Positions MEP for the nucleophilic attack" evidence="4">
    <location>
        <position position="161"/>
    </location>
</feature>
<proteinExistence type="inferred from homology"/>
<dbReference type="PANTHER" id="PTHR32125">
    <property type="entry name" value="2-C-METHYL-D-ERYTHRITOL 4-PHOSPHATE CYTIDYLYLTRANSFERASE, CHLOROPLASTIC"/>
    <property type="match status" value="1"/>
</dbReference>
<dbReference type="Pfam" id="PF01128">
    <property type="entry name" value="IspD"/>
    <property type="match status" value="1"/>
</dbReference>
<dbReference type="InterPro" id="IPR001228">
    <property type="entry name" value="IspD"/>
</dbReference>
<reference evidence="5" key="1">
    <citation type="submission" date="2015-09" db="EMBL/GenBank/DDBJ databases">
        <authorList>
            <consortium name="Pathogen Informatics"/>
        </authorList>
    </citation>
    <scope>NUCLEOTIDE SEQUENCE</scope>
    <source>
        <strain evidence="5">2789STDY5834896</strain>
    </source>
</reference>
<evidence type="ECO:0000256" key="2">
    <source>
        <dbReference type="ARBA" id="ARBA00022695"/>
    </source>
</evidence>
<feature type="site" description="Positions MEP for the nucleophilic attack" evidence="4">
    <location>
        <position position="217"/>
    </location>
</feature>
<dbReference type="GO" id="GO:0019288">
    <property type="term" value="P:isopentenyl diphosphate biosynthetic process, methylerythritol 4-phosphate pathway"/>
    <property type="evidence" value="ECO:0007669"/>
    <property type="project" value="UniProtKB-UniRule"/>
</dbReference>
<dbReference type="InterPro" id="IPR029044">
    <property type="entry name" value="Nucleotide-diphossugar_trans"/>
</dbReference>
<dbReference type="EMBL" id="FMHG01000001">
    <property type="protein sequence ID" value="SCJ64249.1"/>
    <property type="molecule type" value="Genomic_DNA"/>
</dbReference>
<dbReference type="FunFam" id="3.90.550.10:FF:000003">
    <property type="entry name" value="2-C-methyl-D-erythritol 4-phosphate cytidylyltransferase"/>
    <property type="match status" value="1"/>
</dbReference>
<dbReference type="NCBIfam" id="TIGR00453">
    <property type="entry name" value="ispD"/>
    <property type="match status" value="1"/>
</dbReference>
<name>A0A1C6I317_9FIRM</name>
<dbReference type="GO" id="GO:0050518">
    <property type="term" value="F:2-C-methyl-D-erythritol 4-phosphate cytidylyltransferase activity"/>
    <property type="evidence" value="ECO:0007669"/>
    <property type="project" value="UniProtKB-UniRule"/>
</dbReference>
<comment type="catalytic activity">
    <reaction evidence="4">
        <text>2-C-methyl-D-erythritol 4-phosphate + CTP + H(+) = 4-CDP-2-C-methyl-D-erythritol + diphosphate</text>
        <dbReference type="Rhea" id="RHEA:13429"/>
        <dbReference type="ChEBI" id="CHEBI:15378"/>
        <dbReference type="ChEBI" id="CHEBI:33019"/>
        <dbReference type="ChEBI" id="CHEBI:37563"/>
        <dbReference type="ChEBI" id="CHEBI:57823"/>
        <dbReference type="ChEBI" id="CHEBI:58262"/>
        <dbReference type="EC" id="2.7.7.60"/>
    </reaction>
</comment>
<dbReference type="Gene3D" id="3.90.550.10">
    <property type="entry name" value="Spore Coat Polysaccharide Biosynthesis Protein SpsA, Chain A"/>
    <property type="match status" value="1"/>
</dbReference>
<dbReference type="PANTHER" id="PTHR32125:SF4">
    <property type="entry name" value="2-C-METHYL-D-ERYTHRITOL 4-PHOSPHATE CYTIDYLYLTRANSFERASE, CHLOROPLASTIC"/>
    <property type="match status" value="1"/>
</dbReference>
<comment type="pathway">
    <text evidence="4">Isoprenoid biosynthesis; isopentenyl diphosphate biosynthesis via DXP pathway; isopentenyl diphosphate from 1-deoxy-D-xylulose 5-phosphate: step 2/6.</text>
</comment>
<dbReference type="UniPathway" id="UPA00056">
    <property type="reaction ID" value="UER00093"/>
</dbReference>
<evidence type="ECO:0000256" key="4">
    <source>
        <dbReference type="HAMAP-Rule" id="MF_00108"/>
    </source>
</evidence>
<protein>
    <recommendedName>
        <fullName evidence="4">2-C-methyl-D-erythritol 4-phosphate cytidylyltransferase</fullName>
        <ecNumber evidence="4">2.7.7.60</ecNumber>
    </recommendedName>
    <alternativeName>
        <fullName evidence="4">4-diphosphocytidyl-2C-methyl-D-erythritol synthase</fullName>
    </alternativeName>
    <alternativeName>
        <fullName evidence="4">MEP cytidylyltransferase</fullName>
        <shortName evidence="4">MCT</shortName>
    </alternativeName>
</protein>
<dbReference type="AlphaFoldDB" id="A0A1C6I317"/>
<gene>
    <name evidence="4 5" type="primary">ispD</name>
    <name evidence="5" type="ORF">SAMEA3545359_01208</name>
</gene>
<evidence type="ECO:0000256" key="3">
    <source>
        <dbReference type="ARBA" id="ARBA00023229"/>
    </source>
</evidence>
<dbReference type="EC" id="2.7.7.60" evidence="4"/>
<dbReference type="CDD" id="cd02516">
    <property type="entry name" value="CDP-ME_synthetase"/>
    <property type="match status" value="1"/>
</dbReference>
<keyword evidence="3 4" id="KW-0414">Isoprene biosynthesis</keyword>
<comment type="function">
    <text evidence="4">Catalyzes the formation of 4-diphosphocytidyl-2-C-methyl-D-erythritol from CTP and 2-C-methyl-D-erythritol 4-phosphate (MEP).</text>
</comment>
<feature type="site" description="Transition state stabilizer" evidence="4">
    <location>
        <position position="23"/>
    </location>
</feature>
<feature type="site" description="Transition state stabilizer" evidence="4">
    <location>
        <position position="29"/>
    </location>
</feature>
<organism evidence="5">
    <name type="scientific">uncultured Anaerotruncus sp</name>
    <dbReference type="NCBI Taxonomy" id="905011"/>
    <lineage>
        <taxon>Bacteria</taxon>
        <taxon>Bacillati</taxon>
        <taxon>Bacillota</taxon>
        <taxon>Clostridia</taxon>
        <taxon>Eubacteriales</taxon>
        <taxon>Oscillospiraceae</taxon>
        <taxon>Anaerotruncus</taxon>
        <taxon>environmental samples</taxon>
    </lineage>
</organism>
<evidence type="ECO:0000256" key="1">
    <source>
        <dbReference type="ARBA" id="ARBA00022679"/>
    </source>
</evidence>
<accession>A0A1C6I317</accession>